<feature type="region of interest" description="Disordered" evidence="1">
    <location>
        <begin position="35"/>
        <end position="58"/>
    </location>
</feature>
<dbReference type="Proteomes" id="UP000013456">
    <property type="component" value="Chromosome 7"/>
</dbReference>
<feature type="compositionally biased region" description="Polar residues" evidence="1">
    <location>
        <begin position="126"/>
        <end position="135"/>
    </location>
</feature>
<evidence type="ECO:0000256" key="1">
    <source>
        <dbReference type="SAM" id="MobiDB-lite"/>
    </source>
</evidence>
<dbReference type="InterPro" id="IPR003124">
    <property type="entry name" value="WH2_dom"/>
</dbReference>
<feature type="non-terminal residue" evidence="3">
    <location>
        <position position="171"/>
    </location>
</feature>
<gene>
    <name evidence="3" type="ORF">EGK_17304</name>
</gene>
<feature type="compositionally biased region" description="Low complexity" evidence="1">
    <location>
        <begin position="49"/>
        <end position="58"/>
    </location>
</feature>
<evidence type="ECO:0000313" key="3">
    <source>
        <dbReference type="EMBL" id="EHH27165.1"/>
    </source>
</evidence>
<feature type="domain" description="WH2" evidence="2">
    <location>
        <begin position="102"/>
        <end position="119"/>
    </location>
</feature>
<feature type="non-terminal residue" evidence="3">
    <location>
        <position position="1"/>
    </location>
</feature>
<name>G7MW92_MACMU</name>
<accession>G7MW92</accession>
<feature type="region of interest" description="Disordered" evidence="1">
    <location>
        <begin position="121"/>
        <end position="171"/>
    </location>
</feature>
<dbReference type="CDD" id="cd21762">
    <property type="entry name" value="WH2"/>
    <property type="match status" value="1"/>
</dbReference>
<reference evidence="3" key="1">
    <citation type="journal article" date="2011" name="Nat. Biotechnol.">
        <title>Genome sequencing and comparison of two nonhuman primate animal models, the cynomolgus and Chinese rhesus macaques.</title>
        <authorList>
            <person name="Yan G."/>
            <person name="Zhang G."/>
            <person name="Fang X."/>
            <person name="Zhang Y."/>
            <person name="Li C."/>
            <person name="Ling F."/>
            <person name="Cooper D.N."/>
            <person name="Li Q."/>
            <person name="Li Y."/>
            <person name="van Gool A.J."/>
            <person name="Du H."/>
            <person name="Chen J."/>
            <person name="Chen R."/>
            <person name="Zhang P."/>
            <person name="Huang Z."/>
            <person name="Thompson J.R."/>
            <person name="Meng Y."/>
            <person name="Bai Y."/>
            <person name="Wang J."/>
            <person name="Zhuo M."/>
            <person name="Wang T."/>
            <person name="Huang Y."/>
            <person name="Wei L."/>
            <person name="Li J."/>
            <person name="Wang Z."/>
            <person name="Hu H."/>
            <person name="Yang P."/>
            <person name="Le L."/>
            <person name="Stenson P.D."/>
            <person name="Li B."/>
            <person name="Liu X."/>
            <person name="Ball E.V."/>
            <person name="An N."/>
            <person name="Huang Q."/>
            <person name="Zhang Y."/>
            <person name="Fan W."/>
            <person name="Zhang X."/>
            <person name="Li Y."/>
            <person name="Wang W."/>
            <person name="Katze M.G."/>
            <person name="Su B."/>
            <person name="Nielsen R."/>
            <person name="Yang H."/>
            <person name="Wang J."/>
            <person name="Wang X."/>
            <person name="Wang J."/>
        </authorList>
    </citation>
    <scope>NUCLEOTIDE SEQUENCE [LARGE SCALE GENOMIC DNA]</scope>
    <source>
        <strain evidence="3">CR-5</strain>
    </source>
</reference>
<proteinExistence type="predicted"/>
<dbReference type="GO" id="GO:0003779">
    <property type="term" value="F:actin binding"/>
    <property type="evidence" value="ECO:0007669"/>
    <property type="project" value="InterPro"/>
</dbReference>
<protein>
    <recommendedName>
        <fullName evidence="2">WH2 domain-containing protein</fullName>
    </recommendedName>
</protein>
<sequence length="171" mass="18287">SKGVPLSEAGNVKSPKCQDCHGNIPVQVFVPVGDQTHSKSSEEFPPLPALSSSSQAAAHQNLGFRAPVKDDQPLPLVCQAPAGRPRDSLVEVLAVCPPHASVHEHILAAIRQGVKLKKVYPDIGPNPSSKPTTSRHTSDLERSIKAALQRIKRVSAGSEEDSDEQDPGQWD</sequence>
<dbReference type="EMBL" id="CM001259">
    <property type="protein sequence ID" value="EHH27165.1"/>
    <property type="molecule type" value="Genomic_DNA"/>
</dbReference>
<dbReference type="PROSITE" id="PS51082">
    <property type="entry name" value="WH2"/>
    <property type="match status" value="1"/>
</dbReference>
<feature type="compositionally biased region" description="Acidic residues" evidence="1">
    <location>
        <begin position="158"/>
        <end position="171"/>
    </location>
</feature>
<organism evidence="3">
    <name type="scientific">Macaca mulatta</name>
    <name type="common">Rhesus macaque</name>
    <dbReference type="NCBI Taxonomy" id="9544"/>
    <lineage>
        <taxon>Eukaryota</taxon>
        <taxon>Metazoa</taxon>
        <taxon>Chordata</taxon>
        <taxon>Craniata</taxon>
        <taxon>Vertebrata</taxon>
        <taxon>Euteleostomi</taxon>
        <taxon>Mammalia</taxon>
        <taxon>Eutheria</taxon>
        <taxon>Euarchontoglires</taxon>
        <taxon>Primates</taxon>
        <taxon>Haplorrhini</taxon>
        <taxon>Catarrhini</taxon>
        <taxon>Cercopithecidae</taxon>
        <taxon>Cercopithecinae</taxon>
        <taxon>Macaca</taxon>
    </lineage>
</organism>
<dbReference type="AlphaFoldDB" id="G7MW92"/>
<evidence type="ECO:0000259" key="2">
    <source>
        <dbReference type="PROSITE" id="PS51082"/>
    </source>
</evidence>